<dbReference type="Proteomes" id="UP000186394">
    <property type="component" value="Unassembled WGS sequence"/>
</dbReference>
<feature type="transmembrane region" description="Helical" evidence="1">
    <location>
        <begin position="86"/>
        <end position="106"/>
    </location>
</feature>
<name>A0A1Q8VLF2_9ACTO</name>
<organism evidence="2 3">
    <name type="scientific">Actinomyces oris</name>
    <dbReference type="NCBI Taxonomy" id="544580"/>
    <lineage>
        <taxon>Bacteria</taxon>
        <taxon>Bacillati</taxon>
        <taxon>Actinomycetota</taxon>
        <taxon>Actinomycetes</taxon>
        <taxon>Actinomycetales</taxon>
        <taxon>Actinomycetaceae</taxon>
        <taxon>Actinomyces</taxon>
    </lineage>
</organism>
<dbReference type="OrthoDB" id="3258321at2"/>
<feature type="transmembrane region" description="Helical" evidence="1">
    <location>
        <begin position="118"/>
        <end position="136"/>
    </location>
</feature>
<feature type="transmembrane region" description="Helical" evidence="1">
    <location>
        <begin position="302"/>
        <end position="327"/>
    </location>
</feature>
<comment type="caution">
    <text evidence="2">The sequence shown here is derived from an EMBL/GenBank/DDBJ whole genome shotgun (WGS) entry which is preliminary data.</text>
</comment>
<gene>
    <name evidence="2" type="ORF">BKH28_07970</name>
</gene>
<evidence type="ECO:0000313" key="2">
    <source>
        <dbReference type="EMBL" id="OLO48908.1"/>
    </source>
</evidence>
<evidence type="ECO:0000313" key="3">
    <source>
        <dbReference type="Proteomes" id="UP000186394"/>
    </source>
</evidence>
<keyword evidence="1" id="KW-0812">Transmembrane</keyword>
<proteinExistence type="predicted"/>
<keyword evidence="1" id="KW-1133">Transmembrane helix</keyword>
<keyword evidence="1" id="KW-0472">Membrane</keyword>
<accession>A0A1Q8VLF2</accession>
<feature type="transmembrane region" description="Helical" evidence="1">
    <location>
        <begin position="272"/>
        <end position="290"/>
    </location>
</feature>
<dbReference type="EMBL" id="MSKL01000020">
    <property type="protein sequence ID" value="OLO48908.1"/>
    <property type="molecule type" value="Genomic_DNA"/>
</dbReference>
<reference evidence="2 3" key="1">
    <citation type="submission" date="2016-12" db="EMBL/GenBank/DDBJ databases">
        <title>Genomic comparison of strains in the 'Actinomyces naeslundii' group.</title>
        <authorList>
            <person name="Mughal S.R."/>
            <person name="Do T."/>
            <person name="Gilbert S.C."/>
            <person name="Witherden E.A."/>
            <person name="Didelot X."/>
            <person name="Beighton D."/>
        </authorList>
    </citation>
    <scope>NUCLEOTIDE SEQUENCE [LARGE SCALE GENOMIC DNA]</scope>
    <source>
        <strain evidence="2 3">P6N</strain>
    </source>
</reference>
<protein>
    <submittedName>
        <fullName evidence="2">Uncharacterized protein</fullName>
    </submittedName>
</protein>
<evidence type="ECO:0000256" key="1">
    <source>
        <dbReference type="SAM" id="Phobius"/>
    </source>
</evidence>
<sequence>MEIIRRAGGPSMVLHRTAVRHAEVLRVERRENFYVSNVRGILGEDGVGRYTPDGSFVRLKNPFRGWATLKCIHEDDCRLILRRSKFVRLAAVAVTFISIAWLILLNVRLIDSLSPGDAHFLLCLTVGALAWAVNTLRRRTVFSESGIEMQGLFFAELRPWPVTRSKITFSTIEIGTHSPYGPFIYRNRLMLVNGALNDLIRLPGSVSCMEGEYMIERIWSFAEEKGWVVSGLDNLQADPEMVRARGEVDREAIANRKELTYRAPAVRKLKEMMCNWSVIMFFMAALPLAGAQDVLRDDARDIWCVMLGVALLILGAIPAVILLVGIVSCFRRTLVCRAGIQVKGRVIPWPESRSDLYVAGDRVFLAGRDASPVPLPATGLRAGGFKKRQERAIAQCESIWLWGGVTHGVAEEHDRYIRLRDEDMQRDREVFEVRAGLRSSATFDD</sequence>
<dbReference type="AlphaFoldDB" id="A0A1Q8VLF2"/>